<name>A0AAV6QQ11_SOLSE</name>
<organism evidence="1 2">
    <name type="scientific">Solea senegalensis</name>
    <name type="common">Senegalese sole</name>
    <dbReference type="NCBI Taxonomy" id="28829"/>
    <lineage>
        <taxon>Eukaryota</taxon>
        <taxon>Metazoa</taxon>
        <taxon>Chordata</taxon>
        <taxon>Craniata</taxon>
        <taxon>Vertebrata</taxon>
        <taxon>Euteleostomi</taxon>
        <taxon>Actinopterygii</taxon>
        <taxon>Neopterygii</taxon>
        <taxon>Teleostei</taxon>
        <taxon>Neoteleostei</taxon>
        <taxon>Acanthomorphata</taxon>
        <taxon>Carangaria</taxon>
        <taxon>Pleuronectiformes</taxon>
        <taxon>Pleuronectoidei</taxon>
        <taxon>Soleidae</taxon>
        <taxon>Solea</taxon>
    </lineage>
</organism>
<dbReference type="AlphaFoldDB" id="A0AAV6QQ11"/>
<dbReference type="EMBL" id="JAGKHQ010000016">
    <property type="protein sequence ID" value="KAG7494947.1"/>
    <property type="molecule type" value="Genomic_DNA"/>
</dbReference>
<reference evidence="1 2" key="1">
    <citation type="journal article" date="2021" name="Sci. Rep.">
        <title>Chromosome anchoring in Senegalese sole (Solea senegalensis) reveals sex-associated markers and genome rearrangements in flatfish.</title>
        <authorList>
            <person name="Guerrero-Cozar I."/>
            <person name="Gomez-Garrido J."/>
            <person name="Berbel C."/>
            <person name="Martinez-Blanch J.F."/>
            <person name="Alioto T."/>
            <person name="Claros M.G."/>
            <person name="Gagnaire P.A."/>
            <person name="Manchado M."/>
        </authorList>
    </citation>
    <scope>NUCLEOTIDE SEQUENCE [LARGE SCALE GENOMIC DNA]</scope>
    <source>
        <strain evidence="1">Sse05_10M</strain>
    </source>
</reference>
<dbReference type="Proteomes" id="UP000693946">
    <property type="component" value="Linkage Group LG4"/>
</dbReference>
<protein>
    <submittedName>
        <fullName evidence="1">Uncharacterized protein</fullName>
    </submittedName>
</protein>
<keyword evidence="2" id="KW-1185">Reference proteome</keyword>
<comment type="caution">
    <text evidence="1">The sequence shown here is derived from an EMBL/GenBank/DDBJ whole genome shotgun (WGS) entry which is preliminary data.</text>
</comment>
<proteinExistence type="predicted"/>
<gene>
    <name evidence="1" type="ORF">JOB18_040652</name>
</gene>
<accession>A0AAV6QQ11</accession>
<sequence>MDVMEHHLSNIWEETAELIPLLGADEIEPLLTPFIVMMTIKKKKQIFWLTRQ</sequence>
<evidence type="ECO:0000313" key="2">
    <source>
        <dbReference type="Proteomes" id="UP000693946"/>
    </source>
</evidence>
<evidence type="ECO:0000313" key="1">
    <source>
        <dbReference type="EMBL" id="KAG7494947.1"/>
    </source>
</evidence>